<gene>
    <name evidence="2" type="ORF">EB796_017588</name>
</gene>
<organism evidence="2 3">
    <name type="scientific">Bugula neritina</name>
    <name type="common">Brown bryozoan</name>
    <name type="synonym">Sertularia neritina</name>
    <dbReference type="NCBI Taxonomy" id="10212"/>
    <lineage>
        <taxon>Eukaryota</taxon>
        <taxon>Metazoa</taxon>
        <taxon>Spiralia</taxon>
        <taxon>Lophotrochozoa</taxon>
        <taxon>Bryozoa</taxon>
        <taxon>Gymnolaemata</taxon>
        <taxon>Cheilostomatida</taxon>
        <taxon>Flustrina</taxon>
        <taxon>Buguloidea</taxon>
        <taxon>Bugulidae</taxon>
        <taxon>Bugula</taxon>
    </lineage>
</organism>
<feature type="region of interest" description="Disordered" evidence="1">
    <location>
        <begin position="49"/>
        <end position="111"/>
    </location>
</feature>
<dbReference type="Proteomes" id="UP000593567">
    <property type="component" value="Unassembled WGS sequence"/>
</dbReference>
<sequence length="132" mass="14810">MGTRSRYRKKDQVPASTAYTLPAIVGAKNNVNKSEPVWNMSFVKPAHTSYSYDATKGPGPAAYNTQNTDSYRRKQPHYSFGSRTTRPRDKTQKPGPGSYNPERNNTAPKFSMGVRHSQYVLPLLTAADLHLY</sequence>
<evidence type="ECO:0000313" key="3">
    <source>
        <dbReference type="Proteomes" id="UP000593567"/>
    </source>
</evidence>
<dbReference type="AlphaFoldDB" id="A0A7J7JFF6"/>
<accession>A0A7J7JFF6</accession>
<dbReference type="OrthoDB" id="429991at2759"/>
<dbReference type="InterPro" id="IPR010736">
    <property type="entry name" value="SHIPPO-rpt"/>
</dbReference>
<keyword evidence="3" id="KW-1185">Reference proteome</keyword>
<evidence type="ECO:0000256" key="1">
    <source>
        <dbReference type="SAM" id="MobiDB-lite"/>
    </source>
</evidence>
<protein>
    <submittedName>
        <fullName evidence="2">ODF3L2</fullName>
    </submittedName>
</protein>
<evidence type="ECO:0000313" key="2">
    <source>
        <dbReference type="EMBL" id="KAF6024098.1"/>
    </source>
</evidence>
<name>A0A7J7JFF6_BUGNE</name>
<dbReference type="Pfam" id="PF07004">
    <property type="entry name" value="SHIPPO-rpt"/>
    <property type="match status" value="2"/>
</dbReference>
<dbReference type="EMBL" id="VXIV02002617">
    <property type="protein sequence ID" value="KAF6024098.1"/>
    <property type="molecule type" value="Genomic_DNA"/>
</dbReference>
<reference evidence="2" key="1">
    <citation type="submission" date="2020-06" db="EMBL/GenBank/DDBJ databases">
        <title>Draft genome of Bugula neritina, a colonial animal packing powerful symbionts and potential medicines.</title>
        <authorList>
            <person name="Rayko M."/>
        </authorList>
    </citation>
    <scope>NUCLEOTIDE SEQUENCE [LARGE SCALE GENOMIC DNA]</scope>
    <source>
        <strain evidence="2">Kwan_BN1</strain>
    </source>
</reference>
<proteinExistence type="predicted"/>
<comment type="caution">
    <text evidence="2">The sequence shown here is derived from an EMBL/GenBank/DDBJ whole genome shotgun (WGS) entry which is preliminary data.</text>
</comment>